<evidence type="ECO:0000313" key="2">
    <source>
        <dbReference type="Proteomes" id="UP001152795"/>
    </source>
</evidence>
<comment type="caution">
    <text evidence="1">The sequence shown here is derived from an EMBL/GenBank/DDBJ whole genome shotgun (WGS) entry which is preliminary data.</text>
</comment>
<dbReference type="AlphaFoldDB" id="A0A7D9LN61"/>
<sequence>MMLTFERANYQEIRKLIFVATKITVAFLILIYFGASLVMCNEDISFCDERLKELKQDVKDWNKRCVDTQGKDINTSSCETEKQYNKERMNMQTKFCFYK</sequence>
<organism evidence="1 2">
    <name type="scientific">Paramuricea clavata</name>
    <name type="common">Red gorgonian</name>
    <name type="synonym">Violescent sea-whip</name>
    <dbReference type="NCBI Taxonomy" id="317549"/>
    <lineage>
        <taxon>Eukaryota</taxon>
        <taxon>Metazoa</taxon>
        <taxon>Cnidaria</taxon>
        <taxon>Anthozoa</taxon>
        <taxon>Octocorallia</taxon>
        <taxon>Malacalcyonacea</taxon>
        <taxon>Plexauridae</taxon>
        <taxon>Paramuricea</taxon>
    </lineage>
</organism>
<dbReference type="EMBL" id="CACRXK020023110">
    <property type="protein sequence ID" value="CAB4037462.1"/>
    <property type="molecule type" value="Genomic_DNA"/>
</dbReference>
<name>A0A7D9LN61_PARCT</name>
<gene>
    <name evidence="1" type="ORF">PACLA_8A016061</name>
</gene>
<dbReference type="Proteomes" id="UP001152795">
    <property type="component" value="Unassembled WGS sequence"/>
</dbReference>
<feature type="non-terminal residue" evidence="1">
    <location>
        <position position="99"/>
    </location>
</feature>
<keyword evidence="2" id="KW-1185">Reference proteome</keyword>
<accession>A0A7D9LN61</accession>
<protein>
    <submittedName>
        <fullName evidence="1">Uncharacterized protein</fullName>
    </submittedName>
</protein>
<reference evidence="1" key="1">
    <citation type="submission" date="2020-04" db="EMBL/GenBank/DDBJ databases">
        <authorList>
            <person name="Alioto T."/>
            <person name="Alioto T."/>
            <person name="Gomez Garrido J."/>
        </authorList>
    </citation>
    <scope>NUCLEOTIDE SEQUENCE</scope>
    <source>
        <strain evidence="1">A484AB</strain>
    </source>
</reference>
<proteinExistence type="predicted"/>
<evidence type="ECO:0000313" key="1">
    <source>
        <dbReference type="EMBL" id="CAB4037462.1"/>
    </source>
</evidence>